<evidence type="ECO:0000313" key="6">
    <source>
        <dbReference type="EMBL" id="CCH89102.1"/>
    </source>
</evidence>
<dbReference type="SMART" id="SM01012">
    <property type="entry name" value="ANTAR"/>
    <property type="match status" value="1"/>
</dbReference>
<dbReference type="SUPFAM" id="SSF52172">
    <property type="entry name" value="CheY-like"/>
    <property type="match status" value="1"/>
</dbReference>
<dbReference type="InterPro" id="IPR029016">
    <property type="entry name" value="GAF-like_dom_sf"/>
</dbReference>
<evidence type="ECO:0000256" key="4">
    <source>
        <dbReference type="ARBA" id="ARBA00023163"/>
    </source>
</evidence>
<protein>
    <submittedName>
        <fullName evidence="6">Two-component response regulator receiver and ANTAR, GAF and CheY domains</fullName>
    </submittedName>
</protein>
<evidence type="ECO:0000256" key="1">
    <source>
        <dbReference type="ARBA" id="ARBA00022679"/>
    </source>
</evidence>
<dbReference type="OMA" id="GVIMERF"/>
<dbReference type="GO" id="GO:0003723">
    <property type="term" value="F:RNA binding"/>
    <property type="evidence" value="ECO:0007669"/>
    <property type="project" value="InterPro"/>
</dbReference>
<dbReference type="GO" id="GO:0016301">
    <property type="term" value="F:kinase activity"/>
    <property type="evidence" value="ECO:0007669"/>
    <property type="project" value="UniProtKB-KW"/>
</dbReference>
<dbReference type="SUPFAM" id="SSF55781">
    <property type="entry name" value="GAF domain-like"/>
    <property type="match status" value="1"/>
</dbReference>
<keyword evidence="7" id="KW-1185">Reference proteome</keyword>
<accession>I4F0D9</accession>
<gene>
    <name evidence="6" type="ordered locus">MODMU_3692</name>
</gene>
<dbReference type="eggNOG" id="COG2203">
    <property type="taxonomic scope" value="Bacteria"/>
</dbReference>
<keyword evidence="1" id="KW-0808">Transferase</keyword>
<dbReference type="PATRIC" id="fig|477641.3.peg.3496"/>
<evidence type="ECO:0000313" key="7">
    <source>
        <dbReference type="Proteomes" id="UP000006461"/>
    </source>
</evidence>
<dbReference type="PIRSF" id="PIRSF036625">
    <property type="entry name" value="GAF_ANTAR"/>
    <property type="match status" value="1"/>
</dbReference>
<dbReference type="Pfam" id="PF13185">
    <property type="entry name" value="GAF_2"/>
    <property type="match status" value="1"/>
</dbReference>
<dbReference type="Pfam" id="PF03861">
    <property type="entry name" value="ANTAR"/>
    <property type="match status" value="1"/>
</dbReference>
<keyword evidence="4" id="KW-0804">Transcription</keyword>
<keyword evidence="2" id="KW-0418">Kinase</keyword>
<dbReference type="Proteomes" id="UP000006461">
    <property type="component" value="Chromosome"/>
</dbReference>
<dbReference type="InterPro" id="IPR003018">
    <property type="entry name" value="GAF"/>
</dbReference>
<dbReference type="Gene3D" id="1.10.10.10">
    <property type="entry name" value="Winged helix-like DNA-binding domain superfamily/Winged helix DNA-binding domain"/>
    <property type="match status" value="1"/>
</dbReference>
<dbReference type="SMART" id="SM00065">
    <property type="entry name" value="GAF"/>
    <property type="match status" value="1"/>
</dbReference>
<organism evidence="6 7">
    <name type="scientific">Modestobacter italicus (strain DSM 44449 / CECT 9708 / BC 501)</name>
    <dbReference type="NCBI Taxonomy" id="2732864"/>
    <lineage>
        <taxon>Bacteria</taxon>
        <taxon>Bacillati</taxon>
        <taxon>Actinomycetota</taxon>
        <taxon>Actinomycetes</taxon>
        <taxon>Geodermatophilales</taxon>
        <taxon>Geodermatophilaceae</taxon>
        <taxon>Modestobacter</taxon>
    </lineage>
</organism>
<evidence type="ECO:0000256" key="3">
    <source>
        <dbReference type="ARBA" id="ARBA00023015"/>
    </source>
</evidence>
<dbReference type="OrthoDB" id="4629915at2"/>
<dbReference type="STRING" id="477641.MODMU_3692"/>
<dbReference type="Gene3D" id="3.30.450.40">
    <property type="match status" value="1"/>
</dbReference>
<dbReference type="HOGENOM" id="CLU_074354_2_0_11"/>
<dbReference type="InterPro" id="IPR005561">
    <property type="entry name" value="ANTAR"/>
</dbReference>
<evidence type="ECO:0000259" key="5">
    <source>
        <dbReference type="PROSITE" id="PS50921"/>
    </source>
</evidence>
<proteinExistence type="predicted"/>
<dbReference type="AlphaFoldDB" id="I4F0D9"/>
<reference evidence="6 7" key="1">
    <citation type="journal article" date="2012" name="J. Bacteriol.">
        <title>Genome Sequence of Radiation-Resistant Modestobacter marinus Strain BC501, a Representative Actinobacterium That Thrives on Calcareous Stone Surfaces.</title>
        <authorList>
            <person name="Normand P."/>
            <person name="Gury J."/>
            <person name="Pujic P."/>
            <person name="Chouaia B."/>
            <person name="Crotti E."/>
            <person name="Brusetti L."/>
            <person name="Daffonchio D."/>
            <person name="Vacherie B."/>
            <person name="Barbe V."/>
            <person name="Medigue C."/>
            <person name="Calteau A."/>
            <person name="Ghodhbane-Gtari F."/>
            <person name="Essoussi I."/>
            <person name="Nouioui I."/>
            <person name="Abbassi-Ghozzi I."/>
            <person name="Gtari M."/>
        </authorList>
    </citation>
    <scope>NUCLEOTIDE SEQUENCE [LARGE SCALE GENOMIC DNA]</scope>
    <source>
        <strain evidence="7">BC 501</strain>
    </source>
</reference>
<dbReference type="EMBL" id="FO203431">
    <property type="protein sequence ID" value="CCH89102.1"/>
    <property type="molecule type" value="Genomic_DNA"/>
</dbReference>
<keyword evidence="3" id="KW-0805">Transcription regulation</keyword>
<dbReference type="KEGG" id="mmar:MODMU_3692"/>
<sequence>MAAEPHEQPDEGRPTPLGDVMSSVARQLQEEHGDVEATLQIITAVAAATVPGVDECGITYVVGRQQLEPRAWTSELPQMADALQDRLREGPCLDAVWENAVVRVDDLETETRWPRFTREAGALGVGSMLCFQLFVQADVLGALNLYSRGPSAFDDESMDVGLMFAGHAAVALAGAEHEADLRGGMTHRDLIGQAKGILMERHRLTADQAFGVLVHTSSVTNRKVRDIAEELTTTGLLPPTTG</sequence>
<dbReference type="InterPro" id="IPR036388">
    <property type="entry name" value="WH-like_DNA-bd_sf"/>
</dbReference>
<feature type="domain" description="ANTAR" evidence="5">
    <location>
        <begin position="171"/>
        <end position="232"/>
    </location>
</feature>
<evidence type="ECO:0000256" key="2">
    <source>
        <dbReference type="ARBA" id="ARBA00022777"/>
    </source>
</evidence>
<dbReference type="PROSITE" id="PS50921">
    <property type="entry name" value="ANTAR"/>
    <property type="match status" value="1"/>
</dbReference>
<dbReference type="InterPro" id="IPR011006">
    <property type="entry name" value="CheY-like_superfamily"/>
</dbReference>
<dbReference type="InterPro" id="IPR012074">
    <property type="entry name" value="GAF_ANTAR"/>
</dbReference>
<name>I4F0D9_MODI5</name>